<dbReference type="KEGG" id="dmm:dnm_007160"/>
<reference evidence="1" key="1">
    <citation type="journal article" date="2021" name="Microb. Physiol.">
        <title>Proteogenomic Insights into the Physiology of Marine, Sulfate-Reducing, Filamentous Desulfonema limicola and Desulfonema magnum.</title>
        <authorList>
            <person name="Schnaars V."/>
            <person name="Wohlbrand L."/>
            <person name="Scheve S."/>
            <person name="Hinrichs C."/>
            <person name="Reinhardt R."/>
            <person name="Rabus R."/>
        </authorList>
    </citation>
    <scope>NUCLEOTIDE SEQUENCE</scope>
    <source>
        <strain evidence="1">4be13</strain>
    </source>
</reference>
<dbReference type="Proteomes" id="UP000663722">
    <property type="component" value="Chromosome"/>
</dbReference>
<proteinExistence type="predicted"/>
<accession>A0A975GKK1</accession>
<keyword evidence="2" id="KW-1185">Reference proteome</keyword>
<name>A0A975GKK1_9BACT</name>
<dbReference type="EMBL" id="CP061800">
    <property type="protein sequence ID" value="QTA84717.1"/>
    <property type="molecule type" value="Genomic_DNA"/>
</dbReference>
<gene>
    <name evidence="1" type="ORF">dnm_007160</name>
</gene>
<organism evidence="1 2">
    <name type="scientific">Desulfonema magnum</name>
    <dbReference type="NCBI Taxonomy" id="45655"/>
    <lineage>
        <taxon>Bacteria</taxon>
        <taxon>Pseudomonadati</taxon>
        <taxon>Thermodesulfobacteriota</taxon>
        <taxon>Desulfobacteria</taxon>
        <taxon>Desulfobacterales</taxon>
        <taxon>Desulfococcaceae</taxon>
        <taxon>Desulfonema</taxon>
    </lineage>
</organism>
<sequence>MKSAYHPVIISVRISDKQRFSERVLFNPLLIAIRADET</sequence>
<evidence type="ECO:0000313" key="2">
    <source>
        <dbReference type="Proteomes" id="UP000663722"/>
    </source>
</evidence>
<protein>
    <submittedName>
        <fullName evidence="1">Uncharacterized protein</fullName>
    </submittedName>
</protein>
<evidence type="ECO:0000313" key="1">
    <source>
        <dbReference type="EMBL" id="QTA84717.1"/>
    </source>
</evidence>
<dbReference type="AlphaFoldDB" id="A0A975GKK1"/>